<dbReference type="EMBL" id="MZGT01000125">
    <property type="protein sequence ID" value="OPJ55469.1"/>
    <property type="molecule type" value="Genomic_DNA"/>
</dbReference>
<dbReference type="OrthoDB" id="9792800at2"/>
<dbReference type="Gene3D" id="3.40.50.300">
    <property type="entry name" value="P-loop containing nucleotide triphosphate hydrolases"/>
    <property type="match status" value="1"/>
</dbReference>
<dbReference type="GO" id="GO:0006302">
    <property type="term" value="P:double-strand break repair"/>
    <property type="evidence" value="ECO:0007669"/>
    <property type="project" value="TreeGrafter"/>
</dbReference>
<accession>A0A1V4I6G3</accession>
<dbReference type="PANTHER" id="PTHR32182:SF22">
    <property type="entry name" value="ATP-DEPENDENT ENDONUCLEASE, OLD FAMILY-RELATED"/>
    <property type="match status" value="1"/>
</dbReference>
<dbReference type="GO" id="GO:0000731">
    <property type="term" value="P:DNA synthesis involved in DNA repair"/>
    <property type="evidence" value="ECO:0007669"/>
    <property type="project" value="TreeGrafter"/>
</dbReference>
<proteinExistence type="predicted"/>
<comment type="caution">
    <text evidence="2">The sequence shown here is derived from an EMBL/GenBank/DDBJ whole genome shotgun (WGS) entry which is preliminary data.</text>
</comment>
<gene>
    <name evidence="2" type="ORF">CLCHR_46760</name>
</gene>
<organism evidence="2 3">
    <name type="scientific">Clostridium chromiireducens</name>
    <dbReference type="NCBI Taxonomy" id="225345"/>
    <lineage>
        <taxon>Bacteria</taxon>
        <taxon>Bacillati</taxon>
        <taxon>Bacillota</taxon>
        <taxon>Clostridia</taxon>
        <taxon>Eubacteriales</taxon>
        <taxon>Clostridiaceae</taxon>
        <taxon>Clostridium</taxon>
    </lineage>
</organism>
<dbReference type="Proteomes" id="UP000191056">
    <property type="component" value="Unassembled WGS sequence"/>
</dbReference>
<evidence type="ECO:0000259" key="1">
    <source>
        <dbReference type="Pfam" id="PF13175"/>
    </source>
</evidence>
<keyword evidence="3" id="KW-1185">Reference proteome</keyword>
<evidence type="ECO:0000313" key="2">
    <source>
        <dbReference type="EMBL" id="OPJ55469.1"/>
    </source>
</evidence>
<dbReference type="InterPro" id="IPR027417">
    <property type="entry name" value="P-loop_NTPase"/>
</dbReference>
<sequence length="670" mass="78093">MIIGLFINGFKSYSQSSYIHLCKSAKYQFTTIVGKNGTGKSAILEVLNFYFKQDLWNANKQSKNKEDMFVSPVFLIEKKSFDKWIDNSYEFKSCSTHIKENLEKISEFLWNDADGEFTGVIRKPYIVDFFNQINSLRIQYCNEYYLLVIGKNIDSKSICKPMSIYEKELKNITLEQINNVIENYYTYIYIPVEQQASSTLKIENIQMQKIMNQNVILEIESLLKEKISVDGKNQSLIDHINSQLSVFMDEINNTVKSVDDTYEFKAERNKKQNLTASDIVDNILEGYFSKRTLKNDQKEVNQLSSGEQRRAMIDIIYAFLKNRGREDESYGRNVILAIDEPEVSQDISHCFEQFERLEKLSNEYGNQVLVTTHWYGILPVIESGTMLHLSNSQNSGNRFTAFDFYNYLDNQEKFPDEIQLKSMYDLAISLSTYIRKETSKYLLICEGGTDKRYLETLLDPKKVRVLPVGGIDNVKNIYNLLVMPLRIDKKSNSAKRVLCLIDTDPNITDNKELGKDSSGKIQLKRIQINVETSKVDLISLDNFNLHVAYRVTRIEDVLAPDIYKTIIENLLDESKEKNEDINFLDYNFMEDSVFTNLLGDTQFMYCNGIEANKRKAEFIKFIESNKTRLSYDYVKEFHERYKDKKMLNIPPVFVSIQDFFNDNILKNDFI</sequence>
<dbReference type="InterPro" id="IPR041685">
    <property type="entry name" value="AAA_GajA/Old/RecF-like"/>
</dbReference>
<evidence type="ECO:0000313" key="3">
    <source>
        <dbReference type="Proteomes" id="UP000191056"/>
    </source>
</evidence>
<dbReference type="RefSeq" id="WP_079442291.1">
    <property type="nucleotide sequence ID" value="NZ_MZGT01000125.1"/>
</dbReference>
<feature type="domain" description="Endonuclease GajA/Old nuclease/RecF-like AAA" evidence="1">
    <location>
        <begin position="2"/>
        <end position="373"/>
    </location>
</feature>
<dbReference type="SUPFAM" id="SSF52540">
    <property type="entry name" value="P-loop containing nucleoside triphosphate hydrolases"/>
    <property type="match status" value="1"/>
</dbReference>
<protein>
    <recommendedName>
        <fullName evidence="1">Endonuclease GajA/Old nuclease/RecF-like AAA domain-containing protein</fullName>
    </recommendedName>
</protein>
<dbReference type="STRING" id="225345.CLCHR_46760"/>
<name>A0A1V4I6G3_9CLOT</name>
<dbReference type="PANTHER" id="PTHR32182">
    <property type="entry name" value="DNA REPLICATION AND REPAIR PROTEIN RECF"/>
    <property type="match status" value="1"/>
</dbReference>
<dbReference type="CDD" id="cd00267">
    <property type="entry name" value="ABC_ATPase"/>
    <property type="match status" value="1"/>
</dbReference>
<dbReference type="AlphaFoldDB" id="A0A1V4I6G3"/>
<dbReference type="Pfam" id="PF13175">
    <property type="entry name" value="AAA_15"/>
    <property type="match status" value="1"/>
</dbReference>
<reference evidence="2 3" key="1">
    <citation type="submission" date="2017-03" db="EMBL/GenBank/DDBJ databases">
        <title>Genome sequence of Clostridium chromiireducens DSM 23318.</title>
        <authorList>
            <person name="Poehlein A."/>
            <person name="Daniel R."/>
        </authorList>
    </citation>
    <scope>NUCLEOTIDE SEQUENCE [LARGE SCALE GENOMIC DNA]</scope>
    <source>
        <strain evidence="2 3">DSM 23318</strain>
    </source>
</reference>